<name>A0A915JCU4_ROMCU</name>
<accession>A0A915JCU4</accession>
<protein>
    <submittedName>
        <fullName evidence="2">Uncharacterized protein</fullName>
    </submittedName>
</protein>
<evidence type="ECO:0000313" key="2">
    <source>
        <dbReference type="WBParaSite" id="nRc.2.0.1.t24299-RA"/>
    </source>
</evidence>
<evidence type="ECO:0000313" key="1">
    <source>
        <dbReference type="Proteomes" id="UP000887565"/>
    </source>
</evidence>
<organism evidence="1 2">
    <name type="scientific">Romanomermis culicivorax</name>
    <name type="common">Nematode worm</name>
    <dbReference type="NCBI Taxonomy" id="13658"/>
    <lineage>
        <taxon>Eukaryota</taxon>
        <taxon>Metazoa</taxon>
        <taxon>Ecdysozoa</taxon>
        <taxon>Nematoda</taxon>
        <taxon>Enoplea</taxon>
        <taxon>Dorylaimia</taxon>
        <taxon>Mermithida</taxon>
        <taxon>Mermithoidea</taxon>
        <taxon>Mermithidae</taxon>
        <taxon>Romanomermis</taxon>
    </lineage>
</organism>
<dbReference type="WBParaSite" id="nRc.2.0.1.t24299-RA">
    <property type="protein sequence ID" value="nRc.2.0.1.t24299-RA"/>
    <property type="gene ID" value="nRc.2.0.1.g24299"/>
</dbReference>
<dbReference type="AlphaFoldDB" id="A0A915JCU4"/>
<reference evidence="2" key="1">
    <citation type="submission" date="2022-11" db="UniProtKB">
        <authorList>
            <consortium name="WormBaseParasite"/>
        </authorList>
    </citation>
    <scope>IDENTIFICATION</scope>
</reference>
<sequence length="125" mass="14390">MIQDMMQYEDAKNFLMFQMVLNCNQMSLKRELAAIAPEVGEELAAFLCKVMTYVQLLYQNEDQTFWYKQVIDTFLTKMLVFYQLTIGVQAKTFTNVQQLANDITKACSILKPQKGRSTPLNGLSL</sequence>
<proteinExistence type="predicted"/>
<dbReference type="Proteomes" id="UP000887565">
    <property type="component" value="Unplaced"/>
</dbReference>
<keyword evidence="1" id="KW-1185">Reference proteome</keyword>